<dbReference type="InterPro" id="IPR003607">
    <property type="entry name" value="HD/PDEase_dom"/>
</dbReference>
<dbReference type="InterPro" id="IPR000160">
    <property type="entry name" value="GGDEF_dom"/>
</dbReference>
<dbReference type="PROSITE" id="PS51832">
    <property type="entry name" value="HD_GYP"/>
    <property type="match status" value="1"/>
</dbReference>
<organism evidence="5 6">
    <name type="scientific">Solirubrobacter phytolaccae</name>
    <dbReference type="NCBI Taxonomy" id="1404360"/>
    <lineage>
        <taxon>Bacteria</taxon>
        <taxon>Bacillati</taxon>
        <taxon>Actinomycetota</taxon>
        <taxon>Thermoleophilia</taxon>
        <taxon>Solirubrobacterales</taxon>
        <taxon>Solirubrobacteraceae</taxon>
        <taxon>Solirubrobacter</taxon>
    </lineage>
</organism>
<evidence type="ECO:0000259" key="4">
    <source>
        <dbReference type="PROSITE" id="PS51832"/>
    </source>
</evidence>
<sequence length="585" mass="61746">MAWALLYGDSAAAIPIPSVADVFYVAAYVPFGASVLLLVAGTRTRSVGSGLWLDGIVVAITLITGMAYLVLPPLLAVWADTEPAATLTNAAYPIGDAVVVAALVSSIALRNWRLDLRCAVLALAFCVFVASDSLYLVQIADGTYRPAGLLDVGWLVAGLLAAAAAWLPASRAGTELSITQLSAVVPSVAGAAAVTLLLVDQHGTETEWLLAPVAVIALLIFVRFTLISHDNHRLIAHNRAEAITDALTGLANRRRLIEDLAVPHEHERTVILFDLDGFKLYNDTFGHPAGDVLLQIIGRELAAVVGENGVAYRLGGDEFCAVLPRGADPDDDGRRLAAAMAHQGHGFNVGASYGATTIAAGAAASERTISVADERLYVCKNGRRSSADEQSAEVLLAVLAERTPDLNDHATTVADLAHAVARRLGLDEHHAARVRRAAALHDIGKIAIPDDILAKPRGLTEDEWRLMRQHTVIGERILAAAPALRPVAEIVRSSHERWDGRGYPDALAGEAIPLGARIVFACDAYDAMTSSRPYNQPMSEQEAIAELRSCSGTQFDPDVVAALVAVLGSADSTGAADRRTAPAAA</sequence>
<keyword evidence="5" id="KW-0808">Transferase</keyword>
<feature type="transmembrane region" description="Helical" evidence="1">
    <location>
        <begin position="208"/>
        <end position="226"/>
    </location>
</feature>
<dbReference type="SMART" id="SM00471">
    <property type="entry name" value="HDc"/>
    <property type="match status" value="1"/>
</dbReference>
<dbReference type="EMBL" id="JAPDDP010000014">
    <property type="protein sequence ID" value="MDA0180570.1"/>
    <property type="molecule type" value="Genomic_DNA"/>
</dbReference>
<evidence type="ECO:0000256" key="1">
    <source>
        <dbReference type="SAM" id="Phobius"/>
    </source>
</evidence>
<dbReference type="SMART" id="SM00267">
    <property type="entry name" value="GGDEF"/>
    <property type="match status" value="1"/>
</dbReference>
<keyword evidence="1" id="KW-0472">Membrane</keyword>
<dbReference type="InterPro" id="IPR006674">
    <property type="entry name" value="HD_domain"/>
</dbReference>
<feature type="domain" description="GGDEF" evidence="2">
    <location>
        <begin position="266"/>
        <end position="391"/>
    </location>
</feature>
<dbReference type="PANTHER" id="PTHR45228">
    <property type="entry name" value="CYCLIC DI-GMP PHOSPHODIESTERASE TM_0186-RELATED"/>
    <property type="match status" value="1"/>
</dbReference>
<evidence type="ECO:0000259" key="3">
    <source>
        <dbReference type="PROSITE" id="PS51831"/>
    </source>
</evidence>
<dbReference type="CDD" id="cd01949">
    <property type="entry name" value="GGDEF"/>
    <property type="match status" value="1"/>
</dbReference>
<proteinExistence type="predicted"/>
<dbReference type="GO" id="GO:0052621">
    <property type="term" value="F:diguanylate cyclase activity"/>
    <property type="evidence" value="ECO:0007669"/>
    <property type="project" value="UniProtKB-EC"/>
</dbReference>
<dbReference type="PROSITE" id="PS51831">
    <property type="entry name" value="HD"/>
    <property type="match status" value="1"/>
</dbReference>
<keyword evidence="1" id="KW-1133">Transmembrane helix</keyword>
<accession>A0A9X3N8X1</accession>
<evidence type="ECO:0000313" key="5">
    <source>
        <dbReference type="EMBL" id="MDA0180570.1"/>
    </source>
</evidence>
<feature type="transmembrane region" description="Helical" evidence="1">
    <location>
        <begin position="181"/>
        <end position="202"/>
    </location>
</feature>
<dbReference type="InterPro" id="IPR037522">
    <property type="entry name" value="HD_GYP_dom"/>
</dbReference>
<feature type="transmembrane region" description="Helical" evidence="1">
    <location>
        <begin position="116"/>
        <end position="140"/>
    </location>
</feature>
<keyword evidence="6" id="KW-1185">Reference proteome</keyword>
<feature type="transmembrane region" description="Helical" evidence="1">
    <location>
        <begin position="22"/>
        <end position="39"/>
    </location>
</feature>
<dbReference type="Proteomes" id="UP001147653">
    <property type="component" value="Unassembled WGS sequence"/>
</dbReference>
<dbReference type="InterPro" id="IPR043128">
    <property type="entry name" value="Rev_trsase/Diguanyl_cyclase"/>
</dbReference>
<dbReference type="CDD" id="cd00077">
    <property type="entry name" value="HDc"/>
    <property type="match status" value="1"/>
</dbReference>
<dbReference type="InterPro" id="IPR006675">
    <property type="entry name" value="HDIG_dom"/>
</dbReference>
<dbReference type="EC" id="2.7.7.65" evidence="5"/>
<dbReference type="Gene3D" id="1.10.3210.10">
    <property type="entry name" value="Hypothetical protein af1432"/>
    <property type="match status" value="1"/>
</dbReference>
<protein>
    <submittedName>
        <fullName evidence="5">Diguanylate cyclase</fullName>
        <ecNumber evidence="5">2.7.7.65</ecNumber>
    </submittedName>
</protein>
<dbReference type="Pfam" id="PF00990">
    <property type="entry name" value="GGDEF"/>
    <property type="match status" value="1"/>
</dbReference>
<feature type="domain" description="HD" evidence="3">
    <location>
        <begin position="406"/>
        <end position="528"/>
    </location>
</feature>
<evidence type="ECO:0000313" key="6">
    <source>
        <dbReference type="Proteomes" id="UP001147653"/>
    </source>
</evidence>
<dbReference type="AlphaFoldDB" id="A0A9X3N8X1"/>
<keyword evidence="1" id="KW-0812">Transmembrane</keyword>
<feature type="transmembrane region" description="Helical" evidence="1">
    <location>
        <begin position="152"/>
        <end position="169"/>
    </location>
</feature>
<dbReference type="NCBIfam" id="TIGR00277">
    <property type="entry name" value="HDIG"/>
    <property type="match status" value="1"/>
</dbReference>
<dbReference type="PANTHER" id="PTHR45228:SF4">
    <property type="entry name" value="LIPOPROTEIN"/>
    <property type="match status" value="1"/>
</dbReference>
<dbReference type="SUPFAM" id="SSF109604">
    <property type="entry name" value="HD-domain/PDEase-like"/>
    <property type="match status" value="1"/>
</dbReference>
<feature type="domain" description="HD-GYP" evidence="4">
    <location>
        <begin position="384"/>
        <end position="579"/>
    </location>
</feature>
<dbReference type="RefSeq" id="WP_270024885.1">
    <property type="nucleotide sequence ID" value="NZ_JAPDDP010000014.1"/>
</dbReference>
<reference evidence="5" key="1">
    <citation type="submission" date="2022-10" db="EMBL/GenBank/DDBJ databases">
        <title>The WGS of Solirubrobacter phytolaccae KCTC 29190.</title>
        <authorList>
            <person name="Jiang Z."/>
        </authorList>
    </citation>
    <scope>NUCLEOTIDE SEQUENCE</scope>
    <source>
        <strain evidence="5">KCTC 29190</strain>
    </source>
</reference>
<dbReference type="InterPro" id="IPR029787">
    <property type="entry name" value="Nucleotide_cyclase"/>
</dbReference>
<name>A0A9X3N8X1_9ACTN</name>
<evidence type="ECO:0000259" key="2">
    <source>
        <dbReference type="PROSITE" id="PS50887"/>
    </source>
</evidence>
<dbReference type="NCBIfam" id="TIGR00254">
    <property type="entry name" value="GGDEF"/>
    <property type="match status" value="1"/>
</dbReference>
<dbReference type="InterPro" id="IPR052020">
    <property type="entry name" value="Cyclic_di-GMP/3'3'-cGAMP_PDE"/>
</dbReference>
<dbReference type="SUPFAM" id="SSF55073">
    <property type="entry name" value="Nucleotide cyclase"/>
    <property type="match status" value="1"/>
</dbReference>
<feature type="transmembrane region" description="Helical" evidence="1">
    <location>
        <begin position="90"/>
        <end position="109"/>
    </location>
</feature>
<comment type="caution">
    <text evidence="5">The sequence shown here is derived from an EMBL/GenBank/DDBJ whole genome shotgun (WGS) entry which is preliminary data.</text>
</comment>
<dbReference type="Gene3D" id="3.30.70.270">
    <property type="match status" value="1"/>
</dbReference>
<dbReference type="PROSITE" id="PS50887">
    <property type="entry name" value="GGDEF"/>
    <property type="match status" value="1"/>
</dbReference>
<gene>
    <name evidence="5" type="ORF">OJ997_09725</name>
</gene>
<feature type="transmembrane region" description="Helical" evidence="1">
    <location>
        <begin position="51"/>
        <end position="70"/>
    </location>
</feature>
<dbReference type="Pfam" id="PF13487">
    <property type="entry name" value="HD_5"/>
    <property type="match status" value="1"/>
</dbReference>
<keyword evidence="5" id="KW-0548">Nucleotidyltransferase</keyword>